<dbReference type="AlphaFoldDB" id="A0AAU8M0S1"/>
<protein>
    <submittedName>
        <fullName evidence="1">Uncharacterized protein</fullName>
    </submittedName>
</protein>
<proteinExistence type="predicted"/>
<dbReference type="EMBL" id="CP159373">
    <property type="protein sequence ID" value="XCN75087.1"/>
    <property type="molecule type" value="Genomic_DNA"/>
</dbReference>
<name>A0AAU8M0S1_9BACT</name>
<evidence type="ECO:0000313" key="1">
    <source>
        <dbReference type="EMBL" id="XCN75087.1"/>
    </source>
</evidence>
<dbReference type="KEGG" id="eaj:Q3M24_10255"/>
<accession>A0AAU8M0S1</accession>
<gene>
    <name evidence="1" type="ORF">Q3M24_10255</name>
</gene>
<reference evidence="1" key="1">
    <citation type="journal article" date="2024" name="Syst. Appl. Microbiol.">
        <title>First single-strain enrichments of Electrothrix cable bacteria, description of E. aestuarii sp. nov. and E. rattekaaiensis sp. nov., and proposal of a cable bacteria taxonomy following the rules of the SeqCode.</title>
        <authorList>
            <person name="Plum-Jensen L.E."/>
            <person name="Schramm A."/>
            <person name="Marshall I.P.G."/>
        </authorList>
    </citation>
    <scope>NUCLEOTIDE SEQUENCE</scope>
    <source>
        <strain evidence="1">Rat1</strain>
    </source>
</reference>
<reference evidence="1" key="2">
    <citation type="submission" date="2024-06" db="EMBL/GenBank/DDBJ databases">
        <authorList>
            <person name="Plum-Jensen L.E."/>
            <person name="Schramm A."/>
            <person name="Marshall I.P.G."/>
        </authorList>
    </citation>
    <scope>NUCLEOTIDE SEQUENCE</scope>
    <source>
        <strain evidence="1">Rat1</strain>
    </source>
</reference>
<organism evidence="1">
    <name type="scientific">Candidatus Electrothrix aestuarii</name>
    <dbReference type="NCBI Taxonomy" id="3062594"/>
    <lineage>
        <taxon>Bacteria</taxon>
        <taxon>Pseudomonadati</taxon>
        <taxon>Thermodesulfobacteriota</taxon>
        <taxon>Desulfobulbia</taxon>
        <taxon>Desulfobulbales</taxon>
        <taxon>Desulfobulbaceae</taxon>
        <taxon>Candidatus Electrothrix</taxon>
    </lineage>
</organism>
<sequence>MSEINTGGYESMVWISDKDGREYACYLNDIKDKGQLTDEEKAKCIDVSLLVGTERW</sequence>